<accession>A0A5B7EDG4</accession>
<evidence type="ECO:0000313" key="1">
    <source>
        <dbReference type="EMBL" id="MPC31023.1"/>
    </source>
</evidence>
<dbReference type="Proteomes" id="UP000324222">
    <property type="component" value="Unassembled WGS sequence"/>
</dbReference>
<protein>
    <submittedName>
        <fullName evidence="1">Uncharacterized protein</fullName>
    </submittedName>
</protein>
<reference evidence="1 2" key="1">
    <citation type="submission" date="2019-05" db="EMBL/GenBank/DDBJ databases">
        <title>Another draft genome of Portunus trituberculatus and its Hox gene families provides insights of decapod evolution.</title>
        <authorList>
            <person name="Jeong J.-H."/>
            <person name="Song I."/>
            <person name="Kim S."/>
            <person name="Choi T."/>
            <person name="Kim D."/>
            <person name="Ryu S."/>
            <person name="Kim W."/>
        </authorList>
    </citation>
    <scope>NUCLEOTIDE SEQUENCE [LARGE SCALE GENOMIC DNA]</scope>
    <source>
        <tissue evidence="1">Muscle</tissue>
    </source>
</reference>
<evidence type="ECO:0000313" key="2">
    <source>
        <dbReference type="Proteomes" id="UP000324222"/>
    </source>
</evidence>
<organism evidence="1 2">
    <name type="scientific">Portunus trituberculatus</name>
    <name type="common">Swimming crab</name>
    <name type="synonym">Neptunus trituberculatus</name>
    <dbReference type="NCBI Taxonomy" id="210409"/>
    <lineage>
        <taxon>Eukaryota</taxon>
        <taxon>Metazoa</taxon>
        <taxon>Ecdysozoa</taxon>
        <taxon>Arthropoda</taxon>
        <taxon>Crustacea</taxon>
        <taxon>Multicrustacea</taxon>
        <taxon>Malacostraca</taxon>
        <taxon>Eumalacostraca</taxon>
        <taxon>Eucarida</taxon>
        <taxon>Decapoda</taxon>
        <taxon>Pleocyemata</taxon>
        <taxon>Brachyura</taxon>
        <taxon>Eubrachyura</taxon>
        <taxon>Portunoidea</taxon>
        <taxon>Portunidae</taxon>
        <taxon>Portuninae</taxon>
        <taxon>Portunus</taxon>
    </lineage>
</organism>
<proteinExistence type="predicted"/>
<sequence>MHTALNQIGKQLHGLPVYLSVNNIDEVRGSTKVLQINVVDVADEGKGVILGVLYRQDALDDLTLPRWLDGLVGALLELALETQAFVKV</sequence>
<dbReference type="AlphaFoldDB" id="A0A5B7EDG4"/>
<comment type="caution">
    <text evidence="1">The sequence shown here is derived from an EMBL/GenBank/DDBJ whole genome shotgun (WGS) entry which is preliminary data.</text>
</comment>
<dbReference type="EMBL" id="VSRR010002352">
    <property type="protein sequence ID" value="MPC31023.1"/>
    <property type="molecule type" value="Genomic_DNA"/>
</dbReference>
<name>A0A5B7EDG4_PORTR</name>
<keyword evidence="2" id="KW-1185">Reference proteome</keyword>
<gene>
    <name evidence="1" type="ORF">E2C01_024297</name>
</gene>